<reference evidence="1 2" key="1">
    <citation type="submission" date="2021-01" db="EMBL/GenBank/DDBJ databases">
        <title>Carboxyliciviraga sp.nov., isolated from coastal sediments.</title>
        <authorList>
            <person name="Lu D."/>
            <person name="Zhang T."/>
        </authorList>
    </citation>
    <scope>NUCLEOTIDE SEQUENCE [LARGE SCALE GENOMIC DNA]</scope>
    <source>
        <strain evidence="1 2">N1Y132</strain>
    </source>
</reference>
<gene>
    <name evidence="1" type="ORF">JIV24_20435</name>
</gene>
<dbReference type="Proteomes" id="UP000605676">
    <property type="component" value="Unassembled WGS sequence"/>
</dbReference>
<evidence type="ECO:0000313" key="2">
    <source>
        <dbReference type="Proteomes" id="UP000605676"/>
    </source>
</evidence>
<keyword evidence="2" id="KW-1185">Reference proteome</keyword>
<accession>A0ABS1HQF2</accession>
<protein>
    <submittedName>
        <fullName evidence="1">Uncharacterized protein</fullName>
    </submittedName>
</protein>
<dbReference type="RefSeq" id="WP_200466939.1">
    <property type="nucleotide sequence ID" value="NZ_JAENRR010000087.1"/>
</dbReference>
<sequence>MNDKTSIGVRIHDIHHGLIQSRGAIIETEFDLLKTLGASIQLATTIKDHEVINDLKPFYAAAGELKIERAMAKEALAHLEELDFVRLQYQSGKREIKRIDVLVPDTQKIYTDFGDYFNSENKSELSAKTIEILDKLSAFPHKERDIRSNLNIENGHYDLIKDVCTSASLLDSYSSPTDSESVLYSPLYWDDNPQKIFDLLEKHKSNDFLQAIGKIKGYQGLPDGKFNDNSVLTDAVALGCLPTLSVNSTSGLKKFLFTPRQGVGKLEKNLLHKARVLISCVRYGENFAGITKIIWPEKILNALLNRGYLKGHTESLEQYEPARNLGLVKLIPSGNRYEVHFIDNDENKLVVKMALDMLSIGDTSKFDDSEEQAKKILVPGNILHPTQSRTHILKEDTGQKSKTTVQRINNLLLGIE</sequence>
<name>A0ABS1HQF2_9BACT</name>
<organism evidence="1 2">
    <name type="scientific">Carboxylicivirga marina</name>
    <dbReference type="NCBI Taxonomy" id="2800988"/>
    <lineage>
        <taxon>Bacteria</taxon>
        <taxon>Pseudomonadati</taxon>
        <taxon>Bacteroidota</taxon>
        <taxon>Bacteroidia</taxon>
        <taxon>Marinilabiliales</taxon>
        <taxon>Marinilabiliaceae</taxon>
        <taxon>Carboxylicivirga</taxon>
    </lineage>
</organism>
<proteinExistence type="predicted"/>
<evidence type="ECO:0000313" key="1">
    <source>
        <dbReference type="EMBL" id="MBK3519720.1"/>
    </source>
</evidence>
<comment type="caution">
    <text evidence="1">The sequence shown here is derived from an EMBL/GenBank/DDBJ whole genome shotgun (WGS) entry which is preliminary data.</text>
</comment>
<dbReference type="EMBL" id="JAENRR010000087">
    <property type="protein sequence ID" value="MBK3519720.1"/>
    <property type="molecule type" value="Genomic_DNA"/>
</dbReference>